<evidence type="ECO:0000259" key="2">
    <source>
        <dbReference type="Pfam" id="PF00753"/>
    </source>
</evidence>
<evidence type="ECO:0000313" key="3">
    <source>
        <dbReference type="EMBL" id="QNP42361.1"/>
    </source>
</evidence>
<organism evidence="3 4">
    <name type="scientific">Sphingomonas daechungensis</name>
    <dbReference type="NCBI Taxonomy" id="1176646"/>
    <lineage>
        <taxon>Bacteria</taxon>
        <taxon>Pseudomonadati</taxon>
        <taxon>Pseudomonadota</taxon>
        <taxon>Alphaproteobacteria</taxon>
        <taxon>Sphingomonadales</taxon>
        <taxon>Sphingomonadaceae</taxon>
        <taxon>Sphingomonas</taxon>
    </lineage>
</organism>
<evidence type="ECO:0000313" key="4">
    <source>
        <dbReference type="Proteomes" id="UP000516134"/>
    </source>
</evidence>
<protein>
    <submittedName>
        <fullName evidence="3">MBL fold metallo-hydrolase</fullName>
    </submittedName>
</protein>
<accession>A0ABX6SYH9</accession>
<dbReference type="Gene3D" id="3.60.15.10">
    <property type="entry name" value="Ribonuclease Z/Hydroxyacylglutathione hydrolase-like"/>
    <property type="match status" value="1"/>
</dbReference>
<dbReference type="PANTHER" id="PTHR30619">
    <property type="entry name" value="DNA INTERNALIZATION/COMPETENCE PROTEIN COMEC/REC2"/>
    <property type="match status" value="1"/>
</dbReference>
<dbReference type="InterPro" id="IPR035681">
    <property type="entry name" value="ComA-like_MBL"/>
</dbReference>
<dbReference type="CDD" id="cd07731">
    <property type="entry name" value="ComA-like_MBL-fold"/>
    <property type="match status" value="1"/>
</dbReference>
<keyword evidence="4" id="KW-1185">Reference proteome</keyword>
<reference evidence="3 4" key="1">
    <citation type="submission" date="2020-08" db="EMBL/GenBank/DDBJ databases">
        <title>Genome sequence of Sphingomonas daechungensis KACC 18115T.</title>
        <authorList>
            <person name="Hyun D.-W."/>
            <person name="Bae J.-W."/>
        </authorList>
    </citation>
    <scope>NUCLEOTIDE SEQUENCE [LARGE SCALE GENOMIC DNA]</scope>
    <source>
        <strain evidence="3 4">KACC 18115</strain>
    </source>
</reference>
<dbReference type="PANTHER" id="PTHR30619:SF1">
    <property type="entry name" value="RECOMBINATION PROTEIN 2"/>
    <property type="match status" value="1"/>
</dbReference>
<dbReference type="InterPro" id="IPR036866">
    <property type="entry name" value="RibonucZ/Hydroxyglut_hydro"/>
</dbReference>
<dbReference type="Proteomes" id="UP000516134">
    <property type="component" value="Chromosome"/>
</dbReference>
<feature type="region of interest" description="Disordered" evidence="1">
    <location>
        <begin position="272"/>
        <end position="292"/>
    </location>
</feature>
<proteinExistence type="predicted"/>
<feature type="domain" description="Metallo-beta-lactamase" evidence="2">
    <location>
        <begin position="9"/>
        <end position="253"/>
    </location>
</feature>
<dbReference type="InterPro" id="IPR001279">
    <property type="entry name" value="Metallo-B-lactamas"/>
</dbReference>
<dbReference type="SUPFAM" id="SSF56281">
    <property type="entry name" value="Metallo-hydrolase/oxidoreductase"/>
    <property type="match status" value="1"/>
</dbReference>
<name>A0ABX6SYH9_9SPHN</name>
<evidence type="ECO:0000256" key="1">
    <source>
        <dbReference type="SAM" id="MobiDB-lite"/>
    </source>
</evidence>
<dbReference type="EMBL" id="CP060780">
    <property type="protein sequence ID" value="QNP42361.1"/>
    <property type="molecule type" value="Genomic_DNA"/>
</dbReference>
<dbReference type="RefSeq" id="WP_187713794.1">
    <property type="nucleotide sequence ID" value="NZ_CP060780.1"/>
</dbReference>
<gene>
    <name evidence="3" type="ORF">H9L15_08500</name>
</gene>
<dbReference type="Pfam" id="PF00753">
    <property type="entry name" value="Lactamase_B"/>
    <property type="match status" value="1"/>
</dbReference>
<sequence>MKVHVIDIGTGLATFIEGPGFTMLYDAGSQDDLADGPDNRVLAYIKSVRPDVVAIDHLVLSHPHKDHLELMPDLFDRFVVRNVWDSGTVNRTRGYCRFLKKVEAEQGVQYHDALATGGIHSVAFTGKNCSGTVSIPQAAKMTDQPVTIGPGTTMTILYRNADPHPDPNENTVVVRLDHGNNSVLLAGDAEGGGRLTPVINAAGQSVMPPSPPSNGTIEKELLDCCAAMLKANVLIVGHHGSLTSSRKPFLEAVGRRSTSFPRVRTLTARRSCPIRGGGRASRPRVPVPNGHR</sequence>
<dbReference type="InterPro" id="IPR052159">
    <property type="entry name" value="Competence_DNA_uptake"/>
</dbReference>